<keyword evidence="2" id="KW-1185">Reference proteome</keyword>
<accession>A0ACC3STD4</accession>
<proteinExistence type="predicted"/>
<organism evidence="1 2">
    <name type="scientific">Lipomyces kononenkoae</name>
    <name type="common">Yeast</name>
    <dbReference type="NCBI Taxonomy" id="34357"/>
    <lineage>
        <taxon>Eukaryota</taxon>
        <taxon>Fungi</taxon>
        <taxon>Dikarya</taxon>
        <taxon>Ascomycota</taxon>
        <taxon>Saccharomycotina</taxon>
        <taxon>Lipomycetes</taxon>
        <taxon>Lipomycetales</taxon>
        <taxon>Lipomycetaceae</taxon>
        <taxon>Lipomyces</taxon>
    </lineage>
</organism>
<gene>
    <name evidence="1" type="ORF">V1525DRAFT_349316</name>
</gene>
<evidence type="ECO:0000313" key="2">
    <source>
        <dbReference type="Proteomes" id="UP001433508"/>
    </source>
</evidence>
<protein>
    <submittedName>
        <fullName evidence="1">Uncharacterized protein</fullName>
    </submittedName>
</protein>
<sequence length="276" mass="32445">MVNKTTDIGCDKEIELAIRAIPSEDIKNYIRREWQSRKKMWAMFARQHSPLLLQVSTKNAVEAFHRIIKFGLSSSTKKSKFGFLGLVAHLDTICTKIEEDARRTEENFRTTHFKEAGQCPELKTFPVPIQKLMEKMMNLSNEPEFIDPNEVECDSTFYRQYLLPCRHIFLAHLHYGVLTPEKWQTYAFMFEESGFEIYESVTNEYVHNGIYDEIGAPERRALSCKEILENLRSIYYELKENLMEQLGPDETARMMHSWLESLRRSSLEYLDTDFLA</sequence>
<comment type="caution">
    <text evidence="1">The sequence shown here is derived from an EMBL/GenBank/DDBJ whole genome shotgun (WGS) entry which is preliminary data.</text>
</comment>
<evidence type="ECO:0000313" key="1">
    <source>
        <dbReference type="EMBL" id="KAK9234900.1"/>
    </source>
</evidence>
<reference evidence="2" key="1">
    <citation type="journal article" date="2024" name="Front. Bioeng. Biotechnol.">
        <title>Genome-scale model development and genomic sequencing of the oleaginous clade Lipomyces.</title>
        <authorList>
            <person name="Czajka J.J."/>
            <person name="Han Y."/>
            <person name="Kim J."/>
            <person name="Mondo S.J."/>
            <person name="Hofstad B.A."/>
            <person name="Robles A."/>
            <person name="Haridas S."/>
            <person name="Riley R."/>
            <person name="LaButti K."/>
            <person name="Pangilinan J."/>
            <person name="Andreopoulos W."/>
            <person name="Lipzen A."/>
            <person name="Yan J."/>
            <person name="Wang M."/>
            <person name="Ng V."/>
            <person name="Grigoriev I.V."/>
            <person name="Spatafora J.W."/>
            <person name="Magnuson J.K."/>
            <person name="Baker S.E."/>
            <person name="Pomraning K.R."/>
        </authorList>
    </citation>
    <scope>NUCLEOTIDE SEQUENCE [LARGE SCALE GENOMIC DNA]</scope>
    <source>
        <strain evidence="2">CBS 7786</strain>
    </source>
</reference>
<dbReference type="Proteomes" id="UP001433508">
    <property type="component" value="Unassembled WGS sequence"/>
</dbReference>
<dbReference type="EMBL" id="MU971442">
    <property type="protein sequence ID" value="KAK9234900.1"/>
    <property type="molecule type" value="Genomic_DNA"/>
</dbReference>
<name>A0ACC3STD4_LIPKO</name>